<evidence type="ECO:0000313" key="9">
    <source>
        <dbReference type="EMBL" id="CAE7176257.1"/>
    </source>
</evidence>
<evidence type="ECO:0000259" key="8">
    <source>
        <dbReference type="Pfam" id="PF07766"/>
    </source>
</evidence>
<dbReference type="Proteomes" id="UP000472372">
    <property type="component" value="Chromosome 5"/>
</dbReference>
<dbReference type="GO" id="GO:0030003">
    <property type="term" value="P:intracellular monoatomic cation homeostasis"/>
    <property type="evidence" value="ECO:0007669"/>
    <property type="project" value="TreeGrafter"/>
</dbReference>
<feature type="region of interest" description="Disordered" evidence="7">
    <location>
        <begin position="70"/>
        <end position="139"/>
    </location>
</feature>
<evidence type="ECO:0000256" key="7">
    <source>
        <dbReference type="SAM" id="MobiDB-lite"/>
    </source>
</evidence>
<keyword evidence="6" id="KW-0472">Membrane</keyword>
<dbReference type="PANTHER" id="PTHR14009">
    <property type="entry name" value="LEUCINE ZIPPER-EF-HAND CONTAINING TRANSMEMBRANE PROTEIN"/>
    <property type="match status" value="1"/>
</dbReference>
<evidence type="ECO:0000256" key="5">
    <source>
        <dbReference type="ARBA" id="ARBA00023128"/>
    </source>
</evidence>
<evidence type="ECO:0000256" key="4">
    <source>
        <dbReference type="ARBA" id="ARBA00022989"/>
    </source>
</evidence>
<feature type="compositionally biased region" description="Polar residues" evidence="7">
    <location>
        <begin position="85"/>
        <end position="109"/>
    </location>
</feature>
<feature type="compositionally biased region" description="Polar residues" evidence="7">
    <location>
        <begin position="126"/>
        <end position="135"/>
    </location>
</feature>
<evidence type="ECO:0000256" key="2">
    <source>
        <dbReference type="ARBA" id="ARBA00022692"/>
    </source>
</evidence>
<organism evidence="9 10">
    <name type="scientific">Pyrenophora teres f. teres</name>
    <dbReference type="NCBI Taxonomy" id="97479"/>
    <lineage>
        <taxon>Eukaryota</taxon>
        <taxon>Fungi</taxon>
        <taxon>Dikarya</taxon>
        <taxon>Ascomycota</taxon>
        <taxon>Pezizomycotina</taxon>
        <taxon>Dothideomycetes</taxon>
        <taxon>Pleosporomycetidae</taxon>
        <taxon>Pleosporales</taxon>
        <taxon>Pleosporineae</taxon>
        <taxon>Pleosporaceae</taxon>
        <taxon>Pyrenophora</taxon>
    </lineage>
</organism>
<dbReference type="AlphaFoldDB" id="A0A6S6W323"/>
<keyword evidence="3" id="KW-0999">Mitochondrion inner membrane</keyword>
<evidence type="ECO:0000256" key="1">
    <source>
        <dbReference type="ARBA" id="ARBA00004434"/>
    </source>
</evidence>
<keyword evidence="5" id="KW-0496">Mitochondrion</keyword>
<comment type="subcellular location">
    <subcellularLocation>
        <location evidence="1">Mitochondrion inner membrane</location>
        <topology evidence="1">Single-pass membrane protein</topology>
    </subcellularLocation>
</comment>
<dbReference type="GO" id="GO:0043022">
    <property type="term" value="F:ribosome binding"/>
    <property type="evidence" value="ECO:0007669"/>
    <property type="project" value="InterPro"/>
</dbReference>
<dbReference type="Pfam" id="PF07766">
    <property type="entry name" value="LETM1_RBD"/>
    <property type="match status" value="1"/>
</dbReference>
<keyword evidence="2" id="KW-0812">Transmembrane</keyword>
<dbReference type="EMBL" id="HG992981">
    <property type="protein sequence ID" value="CAE7176257.1"/>
    <property type="molecule type" value="Genomic_DNA"/>
</dbReference>
<evidence type="ECO:0000256" key="3">
    <source>
        <dbReference type="ARBA" id="ARBA00022792"/>
    </source>
</evidence>
<reference evidence="9" key="1">
    <citation type="submission" date="2021-02" db="EMBL/GenBank/DDBJ databases">
        <authorList>
            <person name="Syme A R."/>
            <person name="Syme A R."/>
            <person name="Moolhuijzen P."/>
        </authorList>
    </citation>
    <scope>NUCLEOTIDE SEQUENCE</scope>
    <source>
        <strain evidence="9">W1-1</strain>
    </source>
</reference>
<dbReference type="PANTHER" id="PTHR14009:SF1">
    <property type="entry name" value="MITOCHONDRIAL PROTON_CALCIUM EXCHANGER PROTEIN"/>
    <property type="match status" value="1"/>
</dbReference>
<proteinExistence type="predicted"/>
<feature type="domain" description="Letm1 RBD" evidence="8">
    <location>
        <begin position="210"/>
        <end position="414"/>
    </location>
</feature>
<accession>A0A6S6W323</accession>
<name>A0A6S6W323_9PLEO</name>
<protein>
    <submittedName>
        <fullName evidence="9">LETM1 domain containing protein</fullName>
    </submittedName>
</protein>
<sequence length="421" mass="47457">MKSRPMFSTFITPARSTIILANLQCHRGVHMRAIAPALSRKTWCDGSRSTLYGDCYVGLSVAQMRRHASSTAAPAKRTGYDSATPPVQSSKTQTTNVPTKKNTANSQLTARKAPTPSLVPARSPASKPTTATTVRASERLNPPHFTYAPEITVPARNPDQNIVKWIWRAGRAYVTFYKTGISHVRQTYKLAKTLRKKAAQSPNKDITEVLTRAEWQIVRRSKADVLRLPPFGFLVLALGEWLPLIVMYITPLVPEACRIPQQIQRSLRKMEDKRQDRLYRISINATRLMLKDRQPVGSIQGHEPSKPPKNETAGIVVTSSTKNWDELSLYELSLVAAQQDCYPALFDWVPFTPPKWLLVRNVKKKMDYLSTDQKLIERDGGWAALSKEEIQRACVERGLPVVGKREDELRKALATKWGVRF</sequence>
<gene>
    <name evidence="9" type="ORF">PTTW11_05962</name>
</gene>
<dbReference type="InterPro" id="IPR044202">
    <property type="entry name" value="LETM1/MDM38-like"/>
</dbReference>
<dbReference type="GO" id="GO:0005743">
    <property type="term" value="C:mitochondrial inner membrane"/>
    <property type="evidence" value="ECO:0007669"/>
    <property type="project" value="UniProtKB-SubCell"/>
</dbReference>
<evidence type="ECO:0000313" key="10">
    <source>
        <dbReference type="Proteomes" id="UP000472372"/>
    </source>
</evidence>
<evidence type="ECO:0000256" key="6">
    <source>
        <dbReference type="ARBA" id="ARBA00023136"/>
    </source>
</evidence>
<dbReference type="InterPro" id="IPR033122">
    <property type="entry name" value="LETM1-like_RBD"/>
</dbReference>
<keyword evidence="4" id="KW-1133">Transmembrane helix</keyword>